<dbReference type="AlphaFoldDB" id="A0A919B2A4"/>
<dbReference type="EMBL" id="BNBD01000004">
    <property type="protein sequence ID" value="GHF42481.1"/>
    <property type="molecule type" value="Genomic_DNA"/>
</dbReference>
<evidence type="ECO:0000313" key="1">
    <source>
        <dbReference type="EMBL" id="GHF42481.1"/>
    </source>
</evidence>
<protein>
    <submittedName>
        <fullName evidence="1">Uncharacterized protein</fullName>
    </submittedName>
</protein>
<name>A0A919B2A4_9ACTN</name>
<organism evidence="1 2">
    <name type="scientific">Streptomyces mashuensis</name>
    <dbReference type="NCBI Taxonomy" id="33904"/>
    <lineage>
        <taxon>Bacteria</taxon>
        <taxon>Bacillati</taxon>
        <taxon>Actinomycetota</taxon>
        <taxon>Actinomycetes</taxon>
        <taxon>Kitasatosporales</taxon>
        <taxon>Streptomycetaceae</taxon>
        <taxon>Streptomyces</taxon>
    </lineage>
</organism>
<proteinExistence type="predicted"/>
<keyword evidence="2" id="KW-1185">Reference proteome</keyword>
<dbReference type="Proteomes" id="UP000638313">
    <property type="component" value="Unassembled WGS sequence"/>
</dbReference>
<reference evidence="1" key="1">
    <citation type="journal article" date="2014" name="Int. J. Syst. Evol. Microbiol.">
        <title>Complete genome sequence of Corynebacterium casei LMG S-19264T (=DSM 44701T), isolated from a smear-ripened cheese.</title>
        <authorList>
            <consortium name="US DOE Joint Genome Institute (JGI-PGF)"/>
            <person name="Walter F."/>
            <person name="Albersmeier A."/>
            <person name="Kalinowski J."/>
            <person name="Ruckert C."/>
        </authorList>
    </citation>
    <scope>NUCLEOTIDE SEQUENCE</scope>
    <source>
        <strain evidence="1">JCM 4059</strain>
    </source>
</reference>
<comment type="caution">
    <text evidence="1">The sequence shown here is derived from an EMBL/GenBank/DDBJ whole genome shotgun (WGS) entry which is preliminary data.</text>
</comment>
<accession>A0A919B2A4</accession>
<evidence type="ECO:0000313" key="2">
    <source>
        <dbReference type="Proteomes" id="UP000638313"/>
    </source>
</evidence>
<sequence>MTDRLITASKADHHLPALLALAAEYQQQVEAAWAYERKQREVQERRDVVARAAACVARDFPNTLARVLTAGSWTGYPSGSEGPAMAVAPLGAGLFLLRVTERGLDGPPDELFLLCPCPCGKYVEVLVDSEYDLAFVLDDLQRTSNCEELGVPLSQDEG</sequence>
<dbReference type="RefSeq" id="WP_190129564.1">
    <property type="nucleotide sequence ID" value="NZ_BNBD01000004.1"/>
</dbReference>
<reference evidence="1" key="2">
    <citation type="submission" date="2020-09" db="EMBL/GenBank/DDBJ databases">
        <authorList>
            <person name="Sun Q."/>
            <person name="Ohkuma M."/>
        </authorList>
    </citation>
    <scope>NUCLEOTIDE SEQUENCE</scope>
    <source>
        <strain evidence="1">JCM 4059</strain>
    </source>
</reference>
<gene>
    <name evidence="1" type="ORF">GCM10010218_24540</name>
</gene>